<organism evidence="12 13">
    <name type="scientific">Rhizophlyctis rosea</name>
    <dbReference type="NCBI Taxonomy" id="64517"/>
    <lineage>
        <taxon>Eukaryota</taxon>
        <taxon>Fungi</taxon>
        <taxon>Fungi incertae sedis</taxon>
        <taxon>Chytridiomycota</taxon>
        <taxon>Chytridiomycota incertae sedis</taxon>
        <taxon>Chytridiomycetes</taxon>
        <taxon>Rhizophlyctidales</taxon>
        <taxon>Rhizophlyctidaceae</taxon>
        <taxon>Rhizophlyctis</taxon>
    </lineage>
</organism>
<dbReference type="CDD" id="cd09087">
    <property type="entry name" value="Ape1-like_AP-endo"/>
    <property type="match status" value="1"/>
</dbReference>
<feature type="site" description="Transition state stabilizer" evidence="8">
    <location>
        <position position="267"/>
    </location>
</feature>
<dbReference type="GO" id="GO:0046872">
    <property type="term" value="F:metal ion binding"/>
    <property type="evidence" value="ECO:0007669"/>
    <property type="project" value="UniProtKB-KW"/>
</dbReference>
<feature type="binding site" evidence="7">
    <location>
        <position position="124"/>
    </location>
    <ligand>
        <name>Mg(2+)</name>
        <dbReference type="ChEBI" id="CHEBI:18420"/>
        <label>1</label>
    </ligand>
</feature>
<reference evidence="12" key="1">
    <citation type="submission" date="2020-05" db="EMBL/GenBank/DDBJ databases">
        <title>Phylogenomic resolution of chytrid fungi.</title>
        <authorList>
            <person name="Stajich J.E."/>
            <person name="Amses K."/>
            <person name="Simmons R."/>
            <person name="Seto K."/>
            <person name="Myers J."/>
            <person name="Bonds A."/>
            <person name="Quandt C.A."/>
            <person name="Barry K."/>
            <person name="Liu P."/>
            <person name="Grigoriev I."/>
            <person name="Longcore J.E."/>
            <person name="James T.Y."/>
        </authorList>
    </citation>
    <scope>NUCLEOTIDE SEQUENCE</scope>
    <source>
        <strain evidence="12">JEL0318</strain>
    </source>
</reference>
<feature type="binding site" evidence="7">
    <location>
        <position position="267"/>
    </location>
    <ligand>
        <name>Mg(2+)</name>
        <dbReference type="ChEBI" id="CHEBI:18420"/>
        <label>1</label>
    </ligand>
</feature>
<dbReference type="PANTHER" id="PTHR22748">
    <property type="entry name" value="AP ENDONUCLEASE"/>
    <property type="match status" value="1"/>
</dbReference>
<evidence type="ECO:0000256" key="3">
    <source>
        <dbReference type="ARBA" id="ARBA00022723"/>
    </source>
</evidence>
<dbReference type="GO" id="GO:0005634">
    <property type="term" value="C:nucleus"/>
    <property type="evidence" value="ECO:0007669"/>
    <property type="project" value="TreeGrafter"/>
</dbReference>
<proteinExistence type="inferred from homology"/>
<feature type="active site" description="Proton donor/acceptor" evidence="6">
    <location>
        <position position="265"/>
    </location>
</feature>
<evidence type="ECO:0000313" key="12">
    <source>
        <dbReference type="EMBL" id="KAJ3049406.1"/>
    </source>
</evidence>
<evidence type="ECO:0000256" key="10">
    <source>
        <dbReference type="SAM" id="MobiDB-lite"/>
    </source>
</evidence>
<dbReference type="InterPro" id="IPR005135">
    <property type="entry name" value="Endo/exonuclease/phosphatase"/>
</dbReference>
<keyword evidence="3 7" id="KW-0479">Metal-binding</keyword>
<feature type="binding site" evidence="7">
    <location>
        <position position="152"/>
    </location>
    <ligand>
        <name>Mg(2+)</name>
        <dbReference type="ChEBI" id="CHEBI:18420"/>
        <label>1</label>
    </ligand>
</feature>
<evidence type="ECO:0000256" key="6">
    <source>
        <dbReference type="PIRSR" id="PIRSR604808-1"/>
    </source>
</evidence>
<evidence type="ECO:0000256" key="9">
    <source>
        <dbReference type="RuleBase" id="RU362131"/>
    </source>
</evidence>
<evidence type="ECO:0000256" key="5">
    <source>
        <dbReference type="ARBA" id="ARBA00022842"/>
    </source>
</evidence>
<dbReference type="NCBIfam" id="TIGR00633">
    <property type="entry name" value="xth"/>
    <property type="match status" value="1"/>
</dbReference>
<dbReference type="InterPro" id="IPR004808">
    <property type="entry name" value="AP_endonuc_1"/>
</dbReference>
<feature type="binding site" evidence="7">
    <location>
        <position position="394"/>
    </location>
    <ligand>
        <name>Mg(2+)</name>
        <dbReference type="ChEBI" id="CHEBI:18420"/>
        <label>1</label>
    </ligand>
</feature>
<keyword evidence="13" id="KW-1185">Reference proteome</keyword>
<dbReference type="AlphaFoldDB" id="A0AAD5SGV4"/>
<evidence type="ECO:0000313" key="13">
    <source>
        <dbReference type="Proteomes" id="UP001212841"/>
    </source>
</evidence>
<keyword evidence="5 7" id="KW-0460">Magnesium</keyword>
<dbReference type="EC" id="3.1.-.-" evidence="9"/>
<dbReference type="Pfam" id="PF03372">
    <property type="entry name" value="Exo_endo_phos"/>
    <property type="match status" value="1"/>
</dbReference>
<evidence type="ECO:0000259" key="11">
    <source>
        <dbReference type="Pfam" id="PF03372"/>
    </source>
</evidence>
<dbReference type="InterPro" id="IPR020848">
    <property type="entry name" value="AP_endonuclease_F1_CS"/>
</dbReference>
<evidence type="ECO:0000256" key="7">
    <source>
        <dbReference type="PIRSR" id="PIRSR604808-2"/>
    </source>
</evidence>
<dbReference type="GO" id="GO:0003677">
    <property type="term" value="F:DNA binding"/>
    <property type="evidence" value="ECO:0007669"/>
    <property type="project" value="InterPro"/>
</dbReference>
<evidence type="ECO:0000256" key="2">
    <source>
        <dbReference type="ARBA" id="ARBA00007092"/>
    </source>
</evidence>
<feature type="compositionally biased region" description="Polar residues" evidence="10">
    <location>
        <begin position="94"/>
        <end position="106"/>
    </location>
</feature>
<accession>A0AAD5SGV4</accession>
<dbReference type="PROSITE" id="PS51435">
    <property type="entry name" value="AP_NUCLEASE_F1_4"/>
    <property type="match status" value="1"/>
</dbReference>
<name>A0AAD5SGV4_9FUNG</name>
<feature type="active site" evidence="6">
    <location>
        <position position="226"/>
    </location>
</feature>
<feature type="region of interest" description="Disordered" evidence="10">
    <location>
        <begin position="1"/>
        <end position="110"/>
    </location>
</feature>
<feature type="site" description="Important for catalytic activity" evidence="8">
    <location>
        <position position="368"/>
    </location>
</feature>
<feature type="compositionally biased region" description="Pro residues" evidence="10">
    <location>
        <begin position="75"/>
        <end position="86"/>
    </location>
</feature>
<feature type="binding site" evidence="7">
    <location>
        <position position="265"/>
    </location>
    <ligand>
        <name>Mg(2+)</name>
        <dbReference type="ChEBI" id="CHEBI:18420"/>
        <label>1</label>
    </ligand>
</feature>
<keyword evidence="4" id="KW-0378">Hydrolase</keyword>
<keyword evidence="9" id="KW-0227">DNA damage</keyword>
<feature type="binding site" evidence="7">
    <location>
        <position position="395"/>
    </location>
    <ligand>
        <name>Mg(2+)</name>
        <dbReference type="ChEBI" id="CHEBI:18420"/>
        <label>1</label>
    </ligand>
</feature>
<feature type="active site" description="Proton acceptor" evidence="6">
    <location>
        <position position="395"/>
    </location>
</feature>
<sequence length="404" mass="46222">MPPKRQTASRKRKDADDTPVAVGAEASPAEAEEPPAKQRRTSSRTKSKPQPPTDPVESLESIKKSKTSRSKKTEPPPPSDDTPPETPSDSPTSYSSNQFTNTTLPTDLSYDPAPPNHLKIISWNIAGIGACVKKGFRRYLDAENADIVCLQETKLGAEPGEEYVPKEAYPYQYWTHSTAKKGYAGSAVLSKVEPIFVKYGIDVEEFDDEGRIISLEFKDWYLIACYIPNSGMKLERLEYKQRYNKAMETYIRDLEKKKPIVWAGDLNVAHKEVDLARSKTNKKSVFRTPGFTQEERDDFERILTSDPPLIDTYRHLHPDTHDRFTYYSYRFNCRQKNIGWRYVVIFRLRRDLGNLHELIAGCPVDRLDYFVTSEKLLSHVVESDIRSEAYGASDHVPIYMIIRQ</sequence>
<feature type="domain" description="Endonuclease/exonuclease/phosphatase" evidence="11">
    <location>
        <begin position="121"/>
        <end position="395"/>
    </location>
</feature>
<comment type="similarity">
    <text evidence="2 9">Belongs to the DNA repair enzymes AP/ExoA family.</text>
</comment>
<protein>
    <recommendedName>
        <fullName evidence="9">DNA-(apurinic or apyrimidinic site) endonuclease</fullName>
        <ecNumber evidence="9">3.1.-.-</ecNumber>
    </recommendedName>
</protein>
<dbReference type="InterPro" id="IPR036691">
    <property type="entry name" value="Endo/exonu/phosph_ase_sf"/>
</dbReference>
<dbReference type="GO" id="GO:0003906">
    <property type="term" value="F:DNA-(apurinic or apyrimidinic site) endonuclease activity"/>
    <property type="evidence" value="ECO:0007669"/>
    <property type="project" value="TreeGrafter"/>
</dbReference>
<dbReference type="EMBL" id="JADGJD010000649">
    <property type="protein sequence ID" value="KAJ3049406.1"/>
    <property type="molecule type" value="Genomic_DNA"/>
</dbReference>
<evidence type="ECO:0000256" key="8">
    <source>
        <dbReference type="PIRSR" id="PIRSR604808-3"/>
    </source>
</evidence>
<dbReference type="Gene3D" id="3.60.10.10">
    <property type="entry name" value="Endonuclease/exonuclease/phosphatase"/>
    <property type="match status" value="1"/>
</dbReference>
<comment type="cofactor">
    <cofactor evidence="1">
        <name>Mn(2+)</name>
        <dbReference type="ChEBI" id="CHEBI:29035"/>
    </cofactor>
</comment>
<comment type="caution">
    <text evidence="12">The sequence shown here is derived from an EMBL/GenBank/DDBJ whole genome shotgun (WGS) entry which is preliminary data.</text>
</comment>
<dbReference type="PANTHER" id="PTHR22748:SF6">
    <property type="entry name" value="DNA-(APURINIC OR APYRIMIDINIC SITE) ENDONUCLEASE"/>
    <property type="match status" value="1"/>
</dbReference>
<keyword evidence="7" id="KW-0464">Manganese</keyword>
<dbReference type="PROSITE" id="PS00726">
    <property type="entry name" value="AP_NUCLEASE_F1_1"/>
    <property type="match status" value="1"/>
</dbReference>
<feature type="compositionally biased region" description="Low complexity" evidence="10">
    <location>
        <begin position="19"/>
        <end position="29"/>
    </location>
</feature>
<dbReference type="NCBIfam" id="TIGR00195">
    <property type="entry name" value="exoDNase_III"/>
    <property type="match status" value="1"/>
</dbReference>
<feature type="compositionally biased region" description="Basic residues" evidence="10">
    <location>
        <begin position="37"/>
        <end position="47"/>
    </location>
</feature>
<dbReference type="GO" id="GO:0008081">
    <property type="term" value="F:phosphoric diester hydrolase activity"/>
    <property type="evidence" value="ECO:0007669"/>
    <property type="project" value="TreeGrafter"/>
</dbReference>
<dbReference type="GO" id="GO:0008311">
    <property type="term" value="F:double-stranded DNA 3'-5' DNA exonuclease activity"/>
    <property type="evidence" value="ECO:0007669"/>
    <property type="project" value="TreeGrafter"/>
</dbReference>
<comment type="cofactor">
    <cofactor evidence="7 9">
        <name>Mg(2+)</name>
        <dbReference type="ChEBI" id="CHEBI:18420"/>
    </cofactor>
    <cofactor evidence="7 9">
        <name>Mn(2+)</name>
        <dbReference type="ChEBI" id="CHEBI:29035"/>
    </cofactor>
    <text evidence="7 9">Probably binds two magnesium or manganese ions per subunit.</text>
</comment>
<feature type="site" description="Interaction with DNA substrate" evidence="8">
    <location>
        <position position="395"/>
    </location>
</feature>
<evidence type="ECO:0000256" key="1">
    <source>
        <dbReference type="ARBA" id="ARBA00001936"/>
    </source>
</evidence>
<evidence type="ECO:0000256" key="4">
    <source>
        <dbReference type="ARBA" id="ARBA00022801"/>
    </source>
</evidence>
<dbReference type="PROSITE" id="PS00727">
    <property type="entry name" value="AP_NUCLEASE_F1_2"/>
    <property type="match status" value="1"/>
</dbReference>
<dbReference type="InterPro" id="IPR020847">
    <property type="entry name" value="AP_endonuclease_F1_BS"/>
</dbReference>
<keyword evidence="9" id="KW-0234">DNA repair</keyword>
<gene>
    <name evidence="12" type="ORF">HK097_009593</name>
</gene>
<dbReference type="SUPFAM" id="SSF56219">
    <property type="entry name" value="DNase I-like"/>
    <property type="match status" value="1"/>
</dbReference>
<dbReference type="GO" id="GO:0006284">
    <property type="term" value="P:base-excision repair"/>
    <property type="evidence" value="ECO:0007669"/>
    <property type="project" value="TreeGrafter"/>
</dbReference>
<dbReference type="Proteomes" id="UP001212841">
    <property type="component" value="Unassembled WGS sequence"/>
</dbReference>